<dbReference type="AlphaFoldDB" id="A0A9P7FXP3"/>
<dbReference type="OrthoDB" id="186013at2759"/>
<evidence type="ECO:0008006" key="3">
    <source>
        <dbReference type="Google" id="ProtNLM"/>
    </source>
</evidence>
<organism evidence="1 2">
    <name type="scientific">Sphagnurus paluster</name>
    <dbReference type="NCBI Taxonomy" id="117069"/>
    <lineage>
        <taxon>Eukaryota</taxon>
        <taxon>Fungi</taxon>
        <taxon>Dikarya</taxon>
        <taxon>Basidiomycota</taxon>
        <taxon>Agaricomycotina</taxon>
        <taxon>Agaricomycetes</taxon>
        <taxon>Agaricomycetidae</taxon>
        <taxon>Agaricales</taxon>
        <taxon>Tricholomatineae</taxon>
        <taxon>Lyophyllaceae</taxon>
        <taxon>Sphagnurus</taxon>
    </lineage>
</organism>
<dbReference type="EMBL" id="JABCKI010005855">
    <property type="protein sequence ID" value="KAG5637165.1"/>
    <property type="molecule type" value="Genomic_DNA"/>
</dbReference>
<protein>
    <recommendedName>
        <fullName evidence="3">Cytochrome c oxidase subunit 4</fullName>
    </recommendedName>
</protein>
<dbReference type="Proteomes" id="UP000717328">
    <property type="component" value="Unassembled WGS sequence"/>
</dbReference>
<evidence type="ECO:0000313" key="1">
    <source>
        <dbReference type="EMBL" id="KAG5637165.1"/>
    </source>
</evidence>
<reference evidence="1" key="1">
    <citation type="submission" date="2021-02" db="EMBL/GenBank/DDBJ databases">
        <authorList>
            <person name="Nieuwenhuis M."/>
            <person name="Van De Peppel L.J.J."/>
        </authorList>
    </citation>
    <scope>NUCLEOTIDE SEQUENCE</scope>
    <source>
        <strain evidence="1">D49</strain>
    </source>
</reference>
<reference evidence="1" key="2">
    <citation type="submission" date="2021-10" db="EMBL/GenBank/DDBJ databases">
        <title>Phylogenomics reveals ancestral predisposition of the termite-cultivated fungus Termitomyces towards a domesticated lifestyle.</title>
        <authorList>
            <person name="Auxier B."/>
            <person name="Grum-Grzhimaylo A."/>
            <person name="Cardenas M.E."/>
            <person name="Lodge J.D."/>
            <person name="Laessoe T."/>
            <person name="Pedersen O."/>
            <person name="Smith M.E."/>
            <person name="Kuyper T.W."/>
            <person name="Franco-Molano E.A."/>
            <person name="Baroni T.J."/>
            <person name="Aanen D.K."/>
        </authorList>
    </citation>
    <scope>NUCLEOTIDE SEQUENCE</scope>
    <source>
        <strain evidence="1">D49</strain>
    </source>
</reference>
<evidence type="ECO:0000313" key="2">
    <source>
        <dbReference type="Proteomes" id="UP000717328"/>
    </source>
</evidence>
<proteinExistence type="predicted"/>
<sequence length="102" mass="11013">MQAALRLARHRAPLRAVRCLATTASPSHAAATPASSSAAKLAPIPLSNIEAQWVKLSSEEKLSVSEQLEEIQKKDWTTLSIDEKKAGAFRFSASEKALALTR</sequence>
<name>A0A9P7FXP3_9AGAR</name>
<comment type="caution">
    <text evidence="1">The sequence shown here is derived from an EMBL/GenBank/DDBJ whole genome shotgun (WGS) entry which is preliminary data.</text>
</comment>
<gene>
    <name evidence="1" type="ORF">H0H81_005568</name>
</gene>
<keyword evidence="2" id="KW-1185">Reference proteome</keyword>
<accession>A0A9P7FXP3</accession>